<proteinExistence type="predicted"/>
<protein>
    <submittedName>
        <fullName evidence="1">Uncharacterized protein</fullName>
    </submittedName>
</protein>
<evidence type="ECO:0000313" key="1">
    <source>
        <dbReference type="EMBL" id="MCI2285189.1"/>
    </source>
</evidence>
<organism evidence="1 2">
    <name type="scientific">Colwellia maritima</name>
    <dbReference type="NCBI Taxonomy" id="2912588"/>
    <lineage>
        <taxon>Bacteria</taxon>
        <taxon>Pseudomonadati</taxon>
        <taxon>Pseudomonadota</taxon>
        <taxon>Gammaproteobacteria</taxon>
        <taxon>Alteromonadales</taxon>
        <taxon>Colwelliaceae</taxon>
        <taxon>Colwellia</taxon>
    </lineage>
</organism>
<dbReference type="RefSeq" id="WP_242287928.1">
    <property type="nucleotide sequence ID" value="NZ_JAKKSL010000004.1"/>
</dbReference>
<gene>
    <name evidence="1" type="ORF">L3081_19655</name>
</gene>
<keyword evidence="2" id="KW-1185">Reference proteome</keyword>
<dbReference type="Proteomes" id="UP001139646">
    <property type="component" value="Unassembled WGS sequence"/>
</dbReference>
<comment type="caution">
    <text evidence="1">The sequence shown here is derived from an EMBL/GenBank/DDBJ whole genome shotgun (WGS) entry which is preliminary data.</text>
</comment>
<dbReference type="EMBL" id="JAKKSL010000004">
    <property type="protein sequence ID" value="MCI2285189.1"/>
    <property type="molecule type" value="Genomic_DNA"/>
</dbReference>
<sequence length="62" mass="7291">MGAAKVMVSKREFCIKEGYQVRIDLLDWFEAQHQSGQKTTVEQARNKQSELLAKYKERFDLL</sequence>
<evidence type="ECO:0000313" key="2">
    <source>
        <dbReference type="Proteomes" id="UP001139646"/>
    </source>
</evidence>
<accession>A0ABS9X4R8</accession>
<name>A0ABS9X4R8_9GAMM</name>
<reference evidence="1" key="1">
    <citation type="submission" date="2022-01" db="EMBL/GenBank/DDBJ databases">
        <title>Colwellia maritima, isolated from seawater.</title>
        <authorList>
            <person name="Kristyanto S."/>
            <person name="Jung J."/>
            <person name="Jeon C.O."/>
        </authorList>
    </citation>
    <scope>NUCLEOTIDE SEQUENCE</scope>
    <source>
        <strain evidence="1">MSW7</strain>
    </source>
</reference>